<evidence type="ECO:0000313" key="3">
    <source>
        <dbReference type="Proteomes" id="UP000290809"/>
    </source>
</evidence>
<proteinExistence type="predicted"/>
<dbReference type="AlphaFoldDB" id="A0A430QLN6"/>
<feature type="compositionally biased region" description="Polar residues" evidence="1">
    <location>
        <begin position="52"/>
        <end position="84"/>
    </location>
</feature>
<comment type="caution">
    <text evidence="2">The sequence shown here is derived from an EMBL/GenBank/DDBJ whole genome shotgun (WGS) entry which is preliminary data.</text>
</comment>
<organism evidence="2 3">
    <name type="scientific">Schistosoma bovis</name>
    <name type="common">Blood fluke</name>
    <dbReference type="NCBI Taxonomy" id="6184"/>
    <lineage>
        <taxon>Eukaryota</taxon>
        <taxon>Metazoa</taxon>
        <taxon>Spiralia</taxon>
        <taxon>Lophotrochozoa</taxon>
        <taxon>Platyhelminthes</taxon>
        <taxon>Trematoda</taxon>
        <taxon>Digenea</taxon>
        <taxon>Strigeidida</taxon>
        <taxon>Schistosomatoidea</taxon>
        <taxon>Schistosomatidae</taxon>
        <taxon>Schistosoma</taxon>
    </lineage>
</organism>
<keyword evidence="3" id="KW-1185">Reference proteome</keyword>
<feature type="non-terminal residue" evidence="2">
    <location>
        <position position="1"/>
    </location>
</feature>
<dbReference type="EMBL" id="QMKO01001565">
    <property type="protein sequence ID" value="RTG88608.1"/>
    <property type="molecule type" value="Genomic_DNA"/>
</dbReference>
<sequence length="84" mass="9198">ACCTNEFIKTNSLAANDVLLIRKVMEHVFQRLYKLADTLTMNGTLSSPPSPRSTRQNDTGQAVPPKSSSYCDTTSNPQTPVMAH</sequence>
<evidence type="ECO:0000256" key="1">
    <source>
        <dbReference type="SAM" id="MobiDB-lite"/>
    </source>
</evidence>
<reference evidence="2 3" key="1">
    <citation type="journal article" date="2019" name="PLoS Pathog.">
        <title>Genome sequence of the bovine parasite Schistosoma bovis Tanzania.</title>
        <authorList>
            <person name="Oey H."/>
            <person name="Zakrzewski M."/>
            <person name="Gobert G."/>
            <person name="Gravermann K."/>
            <person name="Stoye J."/>
            <person name="Jones M."/>
            <person name="Mcmanus D."/>
            <person name="Krause L."/>
        </authorList>
    </citation>
    <scope>NUCLEOTIDE SEQUENCE [LARGE SCALE GENOMIC DNA]</scope>
    <source>
        <strain evidence="2 3">TAN1997</strain>
    </source>
</reference>
<name>A0A430QLN6_SCHBO</name>
<dbReference type="STRING" id="6184.A0A430QLN6"/>
<gene>
    <name evidence="2" type="ORF">DC041_0008411</name>
</gene>
<evidence type="ECO:0000313" key="2">
    <source>
        <dbReference type="EMBL" id="RTG88608.1"/>
    </source>
</evidence>
<feature type="region of interest" description="Disordered" evidence="1">
    <location>
        <begin position="40"/>
        <end position="84"/>
    </location>
</feature>
<accession>A0A430QLN6</accession>
<dbReference type="Proteomes" id="UP000290809">
    <property type="component" value="Unassembled WGS sequence"/>
</dbReference>
<protein>
    <submittedName>
        <fullName evidence="2">Uncharacterized protein</fullName>
    </submittedName>
</protein>